<dbReference type="EMBL" id="AP023420">
    <property type="protein sequence ID" value="BCK85490.1"/>
    <property type="molecule type" value="Genomic_DNA"/>
</dbReference>
<keyword evidence="2" id="KW-1185">Reference proteome</keyword>
<organism evidence="1 2">
    <name type="scientific">Pusillibacter faecalis</name>
    <dbReference type="NCBI Taxonomy" id="2714358"/>
    <lineage>
        <taxon>Bacteria</taxon>
        <taxon>Bacillati</taxon>
        <taxon>Bacillota</taxon>
        <taxon>Clostridia</taxon>
        <taxon>Eubacteriales</taxon>
        <taxon>Oscillospiraceae</taxon>
        <taxon>Pusillibacter</taxon>
    </lineage>
</organism>
<dbReference type="Proteomes" id="UP000679848">
    <property type="component" value="Chromosome"/>
</dbReference>
<protein>
    <submittedName>
        <fullName evidence="1">Uncharacterized protein</fullName>
    </submittedName>
</protein>
<reference evidence="1" key="1">
    <citation type="submission" date="2020-09" db="EMBL/GenBank/DDBJ databases">
        <title>New species isolated from human feces.</title>
        <authorList>
            <person name="Kitahara M."/>
            <person name="Shigeno Y."/>
            <person name="Shime M."/>
            <person name="Matsumoto Y."/>
            <person name="Nakamura S."/>
            <person name="Motooka D."/>
            <person name="Fukuoka S."/>
            <person name="Nishikawa H."/>
            <person name="Benno Y."/>
        </authorList>
    </citation>
    <scope>NUCLEOTIDE SEQUENCE</scope>
    <source>
        <strain evidence="1">MM59</strain>
    </source>
</reference>
<accession>A0A810QB43</accession>
<name>A0A810QB43_9FIRM</name>
<gene>
    <name evidence="1" type="ORF">MM59RIKEN_28090</name>
</gene>
<evidence type="ECO:0000313" key="1">
    <source>
        <dbReference type="EMBL" id="BCK85490.1"/>
    </source>
</evidence>
<proteinExistence type="predicted"/>
<dbReference type="AlphaFoldDB" id="A0A810QB43"/>
<evidence type="ECO:0000313" key="2">
    <source>
        <dbReference type="Proteomes" id="UP000679848"/>
    </source>
</evidence>
<dbReference type="KEGG" id="pfaa:MM59RIKEN_28090"/>
<sequence>MKFELRTLAKILLDSGAKVHISCGEEALERVMKERCWQALREIRDVLDDEELDDPICFRRIERIVEIYEAMGLGGGSRHDF</sequence>
<dbReference type="RefSeq" id="WP_213543570.1">
    <property type="nucleotide sequence ID" value="NZ_AP023420.1"/>
</dbReference>